<keyword evidence="6" id="KW-1185">Reference proteome</keyword>
<dbReference type="CDD" id="cd00590">
    <property type="entry name" value="RRM_SF"/>
    <property type="match status" value="3"/>
</dbReference>
<dbReference type="InterPro" id="IPR012677">
    <property type="entry name" value="Nucleotide-bd_a/b_plait_sf"/>
</dbReference>
<evidence type="ECO:0000256" key="3">
    <source>
        <dbReference type="SAM" id="MobiDB-lite"/>
    </source>
</evidence>
<evidence type="ECO:0000256" key="2">
    <source>
        <dbReference type="PROSITE-ProRule" id="PRU00176"/>
    </source>
</evidence>
<dbReference type="SUPFAM" id="SSF54928">
    <property type="entry name" value="RNA-binding domain, RBD"/>
    <property type="match status" value="2"/>
</dbReference>
<dbReference type="InterPro" id="IPR035979">
    <property type="entry name" value="RBD_domain_sf"/>
</dbReference>
<dbReference type="SMART" id="SM00360">
    <property type="entry name" value="RRM"/>
    <property type="match status" value="3"/>
</dbReference>
<feature type="compositionally biased region" description="Acidic residues" evidence="3">
    <location>
        <begin position="245"/>
        <end position="255"/>
    </location>
</feature>
<feature type="region of interest" description="Disordered" evidence="3">
    <location>
        <begin position="223"/>
        <end position="283"/>
    </location>
</feature>
<feature type="compositionally biased region" description="Polar residues" evidence="3">
    <location>
        <begin position="36"/>
        <end position="76"/>
    </location>
</feature>
<feature type="compositionally biased region" description="Acidic residues" evidence="3">
    <location>
        <begin position="263"/>
        <end position="283"/>
    </location>
</feature>
<evidence type="ECO:0000259" key="4">
    <source>
        <dbReference type="PROSITE" id="PS50102"/>
    </source>
</evidence>
<name>A0A9Q0K759_9MAGN</name>
<dbReference type="FunFam" id="3.30.70.330:FF:000187">
    <property type="entry name" value="Heterogeneous nuclear ribonucleoprotein Q"/>
    <property type="match status" value="1"/>
</dbReference>
<sequence length="849" mass="93036">MKTRNAESPKPRATKKTPVRKSATKTPPKASEAAPESSTMTPKSADTPNPASSTEPKSSNNSTSAGKPATPTNVSEPESKDSGLPSDTAQATPEMKATPTTKFATKKSPGKTKFNVAAKASATQTPKSCEAVKVKAEQSPCMEKQSVVNVGESSAKEETSSATVVETPPKGEPLPAKVGQSSNEEETLEEATLEEAAVARVRESPKKEEPVVANVKEVVKEEPNKELVAAEDANEPESDPVGMDGDMDENVGGEDAEPKGDEDVADEGMQDLGEEEGLEEPVDEDYAEDDALALHEEAVGLEEEQMEISAVAKERKMKKEQEIFVGGLDRDAVEDDVRKAFEKTGEVVEVRLHRNPSTNKNKGYAFVKFANKEQATRALADLKNPVIRGKRCGIAPSEDNDTLFLGNICNTWTKEAVKQKLREYGVEGVESVTLVPDAQYEGLSRGFAFLEFSCHAEAMLAYKRLQKPDIVFGHAERTAKVAFAEPLREPDPEVMAQVKSVFVDGLPPYWDEDHVKEHFKGYGEIERIMLARNMSTAKRKDFGFVDYTTHEEAVACVNGVNNTELGDGKSKTKVKARLANPLPKTQAVKGGMRGGFRIGHIGNGAFSRFGRGFGRVGRPFVPFQRGKSFYPRGRGRSGRFGFNVDGDLGHSYSNFHGRQHFGGRGGRRGFFRGNHQAPVEEFVPRAASSARIDRPWRGALERGRGRQIHSRRPPFSPEREFGGPFGARHFVDEHYMYDGGHGIKRPYSMMDEDPLYMEPGRLRARYDYPDPSVSSRGTHFRDSFGAGGDFYGHDYYGSDYAGEPSKGDKLLLNDGPVAVRVNLLIKLVVKLWSGLATLVTCCEINSKIM</sequence>
<accession>A0A9Q0K759</accession>
<feature type="region of interest" description="Disordered" evidence="3">
    <location>
        <begin position="136"/>
        <end position="191"/>
    </location>
</feature>
<dbReference type="OrthoDB" id="3800936at2759"/>
<dbReference type="PANTHER" id="PTHR21245">
    <property type="entry name" value="HETEROGENEOUS NUCLEAR RIBONUCLEOPROTEIN"/>
    <property type="match status" value="1"/>
</dbReference>
<keyword evidence="1 2" id="KW-0694">RNA-binding</keyword>
<organism evidence="5 6">
    <name type="scientific">Protea cynaroides</name>
    <dbReference type="NCBI Taxonomy" id="273540"/>
    <lineage>
        <taxon>Eukaryota</taxon>
        <taxon>Viridiplantae</taxon>
        <taxon>Streptophyta</taxon>
        <taxon>Embryophyta</taxon>
        <taxon>Tracheophyta</taxon>
        <taxon>Spermatophyta</taxon>
        <taxon>Magnoliopsida</taxon>
        <taxon>Proteales</taxon>
        <taxon>Proteaceae</taxon>
        <taxon>Protea</taxon>
    </lineage>
</organism>
<dbReference type="PROSITE" id="PS50102">
    <property type="entry name" value="RRM"/>
    <property type="match status" value="3"/>
</dbReference>
<feature type="domain" description="RRM" evidence="4">
    <location>
        <begin position="321"/>
        <end position="399"/>
    </location>
</feature>
<dbReference type="GO" id="GO:0003723">
    <property type="term" value="F:RNA binding"/>
    <property type="evidence" value="ECO:0007669"/>
    <property type="project" value="UniProtKB-UniRule"/>
</dbReference>
<feature type="domain" description="RRM" evidence="4">
    <location>
        <begin position="499"/>
        <end position="581"/>
    </location>
</feature>
<proteinExistence type="predicted"/>
<evidence type="ECO:0000313" key="6">
    <source>
        <dbReference type="Proteomes" id="UP001141806"/>
    </source>
</evidence>
<feature type="compositionally biased region" description="Basic and acidic residues" evidence="3">
    <location>
        <begin position="1"/>
        <end position="10"/>
    </location>
</feature>
<evidence type="ECO:0000256" key="1">
    <source>
        <dbReference type="ARBA" id="ARBA00022884"/>
    </source>
</evidence>
<evidence type="ECO:0000313" key="5">
    <source>
        <dbReference type="EMBL" id="KAJ4965122.1"/>
    </source>
</evidence>
<dbReference type="EMBL" id="JAMYWD010000007">
    <property type="protein sequence ID" value="KAJ4965122.1"/>
    <property type="molecule type" value="Genomic_DNA"/>
</dbReference>
<feature type="domain" description="RRM" evidence="4">
    <location>
        <begin position="401"/>
        <end position="486"/>
    </location>
</feature>
<feature type="compositionally biased region" description="Basic residues" evidence="3">
    <location>
        <begin position="12"/>
        <end position="23"/>
    </location>
</feature>
<reference evidence="5" key="1">
    <citation type="journal article" date="2023" name="Plant J.">
        <title>The genome of the king protea, Protea cynaroides.</title>
        <authorList>
            <person name="Chang J."/>
            <person name="Duong T.A."/>
            <person name="Schoeman C."/>
            <person name="Ma X."/>
            <person name="Roodt D."/>
            <person name="Barker N."/>
            <person name="Li Z."/>
            <person name="Van de Peer Y."/>
            <person name="Mizrachi E."/>
        </authorList>
    </citation>
    <scope>NUCLEOTIDE SEQUENCE</scope>
    <source>
        <tissue evidence="5">Young leaves</tissue>
    </source>
</reference>
<dbReference type="Proteomes" id="UP001141806">
    <property type="component" value="Unassembled WGS sequence"/>
</dbReference>
<dbReference type="Pfam" id="PF00076">
    <property type="entry name" value="RRM_1"/>
    <property type="match status" value="3"/>
</dbReference>
<protein>
    <recommendedName>
        <fullName evidence="4">RRM domain-containing protein</fullName>
    </recommendedName>
</protein>
<gene>
    <name evidence="5" type="ORF">NE237_016971</name>
</gene>
<comment type="caution">
    <text evidence="5">The sequence shown here is derived from an EMBL/GenBank/DDBJ whole genome shotgun (WGS) entry which is preliminary data.</text>
</comment>
<dbReference type="Gene3D" id="3.30.70.330">
    <property type="match status" value="3"/>
</dbReference>
<dbReference type="FunFam" id="3.30.70.330:FF:000816">
    <property type="entry name" value="Heterogeneous nuclear ribonucleoprotein Q"/>
    <property type="match status" value="1"/>
</dbReference>
<dbReference type="InterPro" id="IPR000504">
    <property type="entry name" value="RRM_dom"/>
</dbReference>
<dbReference type="AlphaFoldDB" id="A0A9Q0K759"/>
<feature type="region of interest" description="Disordered" evidence="3">
    <location>
        <begin position="1"/>
        <end position="112"/>
    </location>
</feature>